<evidence type="ECO:0000256" key="4">
    <source>
        <dbReference type="ARBA" id="ARBA00022982"/>
    </source>
</evidence>
<dbReference type="InterPro" id="IPR036909">
    <property type="entry name" value="Cyt_c-like_dom_sf"/>
</dbReference>
<keyword evidence="4" id="KW-0249">Electron transport</keyword>
<dbReference type="Proteomes" id="UP000034491">
    <property type="component" value="Unassembled WGS sequence"/>
</dbReference>
<organism evidence="9 10">
    <name type="scientific">Kiloniella litopenaei</name>
    <dbReference type="NCBI Taxonomy" id="1549748"/>
    <lineage>
        <taxon>Bacteria</taxon>
        <taxon>Pseudomonadati</taxon>
        <taxon>Pseudomonadota</taxon>
        <taxon>Alphaproteobacteria</taxon>
        <taxon>Rhodospirillales</taxon>
        <taxon>Kiloniellaceae</taxon>
        <taxon>Kiloniella</taxon>
    </lineage>
</organism>
<evidence type="ECO:0000313" key="9">
    <source>
        <dbReference type="EMBL" id="KKJ78488.1"/>
    </source>
</evidence>
<dbReference type="Pfam" id="PF13442">
    <property type="entry name" value="Cytochrome_CBB3"/>
    <property type="match status" value="1"/>
</dbReference>
<protein>
    <submittedName>
        <fullName evidence="9">Cytochrome C4</fullName>
    </submittedName>
</protein>
<keyword evidence="2 6" id="KW-0349">Heme</keyword>
<feature type="domain" description="Cytochrome c" evidence="8">
    <location>
        <begin position="2"/>
        <end position="90"/>
    </location>
</feature>
<dbReference type="AlphaFoldDB" id="A0A0M2RFZ6"/>
<keyword evidence="10" id="KW-1185">Reference proteome</keyword>
<keyword evidence="1" id="KW-0813">Transport</keyword>
<dbReference type="GO" id="GO:0009055">
    <property type="term" value="F:electron transfer activity"/>
    <property type="evidence" value="ECO:0007669"/>
    <property type="project" value="InterPro"/>
</dbReference>
<keyword evidence="5 6" id="KW-0408">Iron</keyword>
<dbReference type="InterPro" id="IPR050597">
    <property type="entry name" value="Cytochrome_c_Oxidase_Subunit"/>
</dbReference>
<dbReference type="InterPro" id="IPR009056">
    <property type="entry name" value="Cyt_c-like_dom"/>
</dbReference>
<dbReference type="STRING" id="1549748.WH95_02595"/>
<accession>A0A0M2RFZ6</accession>
<reference evidence="9 10" key="1">
    <citation type="submission" date="2015-03" db="EMBL/GenBank/DDBJ databases">
        <title>Genome sequence of Kiloniella sp. P1-1, isolated from the gut microflora of Pacific white shrimp, Penaeus vannamei.</title>
        <authorList>
            <person name="Shao Z."/>
            <person name="Wang L."/>
            <person name="Li X."/>
        </authorList>
    </citation>
    <scope>NUCLEOTIDE SEQUENCE [LARGE SCALE GENOMIC DNA]</scope>
    <source>
        <strain evidence="9 10">P1-1</strain>
    </source>
</reference>
<dbReference type="EMBL" id="LANI01000002">
    <property type="protein sequence ID" value="KKJ78488.1"/>
    <property type="molecule type" value="Genomic_DNA"/>
</dbReference>
<evidence type="ECO:0000256" key="2">
    <source>
        <dbReference type="ARBA" id="ARBA00022617"/>
    </source>
</evidence>
<dbReference type="Gene3D" id="1.10.760.10">
    <property type="entry name" value="Cytochrome c-like domain"/>
    <property type="match status" value="1"/>
</dbReference>
<dbReference type="PANTHER" id="PTHR33751:SF9">
    <property type="entry name" value="CYTOCHROME C4"/>
    <property type="match status" value="1"/>
</dbReference>
<sequence length="90" mass="9650">MADTAASSPTPNPIPASGSQCLSCHGEDGRPALADVPIIAGQQPIYLANALRHYKNGQRTGGQALVMQEMVKDLTDKDIEELAKWFGEQK</sequence>
<dbReference type="PANTHER" id="PTHR33751">
    <property type="entry name" value="CBB3-TYPE CYTOCHROME C OXIDASE SUBUNIT FIXP"/>
    <property type="match status" value="1"/>
</dbReference>
<evidence type="ECO:0000256" key="7">
    <source>
        <dbReference type="SAM" id="MobiDB-lite"/>
    </source>
</evidence>
<evidence type="ECO:0000313" key="10">
    <source>
        <dbReference type="Proteomes" id="UP000034491"/>
    </source>
</evidence>
<dbReference type="GO" id="GO:0020037">
    <property type="term" value="F:heme binding"/>
    <property type="evidence" value="ECO:0007669"/>
    <property type="project" value="InterPro"/>
</dbReference>
<feature type="region of interest" description="Disordered" evidence="7">
    <location>
        <begin position="1"/>
        <end position="26"/>
    </location>
</feature>
<name>A0A0M2RFZ6_9PROT</name>
<dbReference type="PROSITE" id="PS51007">
    <property type="entry name" value="CYTC"/>
    <property type="match status" value="1"/>
</dbReference>
<evidence type="ECO:0000256" key="1">
    <source>
        <dbReference type="ARBA" id="ARBA00022448"/>
    </source>
</evidence>
<gene>
    <name evidence="9" type="ORF">WH95_02595</name>
</gene>
<comment type="caution">
    <text evidence="9">The sequence shown here is derived from an EMBL/GenBank/DDBJ whole genome shotgun (WGS) entry which is preliminary data.</text>
</comment>
<evidence type="ECO:0000256" key="6">
    <source>
        <dbReference type="PROSITE-ProRule" id="PRU00433"/>
    </source>
</evidence>
<evidence type="ECO:0000256" key="5">
    <source>
        <dbReference type="ARBA" id="ARBA00023004"/>
    </source>
</evidence>
<keyword evidence="3 6" id="KW-0479">Metal-binding</keyword>
<dbReference type="SUPFAM" id="SSF46626">
    <property type="entry name" value="Cytochrome c"/>
    <property type="match status" value="1"/>
</dbReference>
<dbReference type="GO" id="GO:0046872">
    <property type="term" value="F:metal ion binding"/>
    <property type="evidence" value="ECO:0007669"/>
    <property type="project" value="UniProtKB-KW"/>
</dbReference>
<evidence type="ECO:0000259" key="8">
    <source>
        <dbReference type="PROSITE" id="PS51007"/>
    </source>
</evidence>
<evidence type="ECO:0000256" key="3">
    <source>
        <dbReference type="ARBA" id="ARBA00022723"/>
    </source>
</evidence>
<proteinExistence type="predicted"/>